<feature type="compositionally biased region" description="Polar residues" evidence="15">
    <location>
        <begin position="118"/>
        <end position="137"/>
    </location>
</feature>
<comment type="subcellular location">
    <subcellularLocation>
        <location evidence="1">Nucleus</location>
    </subcellularLocation>
</comment>
<dbReference type="Pfam" id="PF00176">
    <property type="entry name" value="SNF2-rel_dom"/>
    <property type="match status" value="1"/>
</dbReference>
<feature type="compositionally biased region" description="Polar residues" evidence="15">
    <location>
        <begin position="167"/>
        <end position="185"/>
    </location>
</feature>
<dbReference type="PANTHER" id="PTHR45626">
    <property type="entry name" value="TRANSCRIPTION TERMINATION FACTOR 2-RELATED"/>
    <property type="match status" value="1"/>
</dbReference>
<dbReference type="GO" id="GO:0080188">
    <property type="term" value="P:gene silencing by siRNA-directed DNA methylation"/>
    <property type="evidence" value="ECO:0007669"/>
    <property type="project" value="UniProtKB-ARBA"/>
</dbReference>
<keyword evidence="3" id="KW-0479">Metal-binding</keyword>
<keyword evidence="9" id="KW-0156">Chromatin regulator</keyword>
<evidence type="ECO:0000256" key="13">
    <source>
        <dbReference type="ARBA" id="ARBA00023163"/>
    </source>
</evidence>
<dbReference type="InterPro" id="IPR038718">
    <property type="entry name" value="SNF2-like_sf"/>
</dbReference>
<evidence type="ECO:0000256" key="3">
    <source>
        <dbReference type="ARBA" id="ARBA00022723"/>
    </source>
</evidence>
<accession>A0ABC8R8Y3</accession>
<feature type="region of interest" description="Disordered" evidence="15">
    <location>
        <begin position="504"/>
        <end position="542"/>
    </location>
</feature>
<evidence type="ECO:0000256" key="15">
    <source>
        <dbReference type="SAM" id="MobiDB-lite"/>
    </source>
</evidence>
<dbReference type="CDD" id="cd18008">
    <property type="entry name" value="DEXDc_SHPRH-like"/>
    <property type="match status" value="1"/>
</dbReference>
<evidence type="ECO:0000256" key="14">
    <source>
        <dbReference type="ARBA" id="ARBA00023242"/>
    </source>
</evidence>
<evidence type="ECO:0000256" key="6">
    <source>
        <dbReference type="ARBA" id="ARBA00022801"/>
    </source>
</evidence>
<evidence type="ECO:0000256" key="9">
    <source>
        <dbReference type="ARBA" id="ARBA00022853"/>
    </source>
</evidence>
<dbReference type="FunFam" id="3.40.50.10810:FF:000071">
    <property type="entry name" value="SNF2 domain-containing protein / helicase domain-containing protein / zinc finger protein-like protein"/>
    <property type="match status" value="1"/>
</dbReference>
<dbReference type="EMBL" id="CAUOFW020000936">
    <property type="protein sequence ID" value="CAK9139108.1"/>
    <property type="molecule type" value="Genomic_DNA"/>
</dbReference>
<evidence type="ECO:0000256" key="7">
    <source>
        <dbReference type="ARBA" id="ARBA00022833"/>
    </source>
</evidence>
<dbReference type="SMART" id="SM00487">
    <property type="entry name" value="DEXDc"/>
    <property type="match status" value="1"/>
</dbReference>
<dbReference type="Proteomes" id="UP001642360">
    <property type="component" value="Unassembled WGS sequence"/>
</dbReference>
<keyword evidence="10" id="KW-0805">Transcription regulation</keyword>
<gene>
    <name evidence="17" type="ORF">ILEXP_LOCUS6471</name>
</gene>
<dbReference type="Gene3D" id="3.40.50.10810">
    <property type="entry name" value="Tandem AAA-ATPase domain"/>
    <property type="match status" value="3"/>
</dbReference>
<dbReference type="GO" id="GO:0005634">
    <property type="term" value="C:nucleus"/>
    <property type="evidence" value="ECO:0007669"/>
    <property type="project" value="UniProtKB-SubCell"/>
</dbReference>
<organism evidence="17 18">
    <name type="scientific">Ilex paraguariensis</name>
    <name type="common">yerba mate</name>
    <dbReference type="NCBI Taxonomy" id="185542"/>
    <lineage>
        <taxon>Eukaryota</taxon>
        <taxon>Viridiplantae</taxon>
        <taxon>Streptophyta</taxon>
        <taxon>Embryophyta</taxon>
        <taxon>Tracheophyta</taxon>
        <taxon>Spermatophyta</taxon>
        <taxon>Magnoliopsida</taxon>
        <taxon>eudicotyledons</taxon>
        <taxon>Gunneridae</taxon>
        <taxon>Pentapetalae</taxon>
        <taxon>asterids</taxon>
        <taxon>campanulids</taxon>
        <taxon>Aquifoliales</taxon>
        <taxon>Aquifoliaceae</taxon>
        <taxon>Ilex</taxon>
    </lineage>
</organism>
<keyword evidence="14" id="KW-0539">Nucleus</keyword>
<evidence type="ECO:0000256" key="5">
    <source>
        <dbReference type="ARBA" id="ARBA00022771"/>
    </source>
</evidence>
<feature type="region of interest" description="Disordered" evidence="15">
    <location>
        <begin position="167"/>
        <end position="211"/>
    </location>
</feature>
<evidence type="ECO:0000313" key="18">
    <source>
        <dbReference type="Proteomes" id="UP001642360"/>
    </source>
</evidence>
<evidence type="ECO:0000313" key="17">
    <source>
        <dbReference type="EMBL" id="CAK9139108.1"/>
    </source>
</evidence>
<dbReference type="GO" id="GO:0016787">
    <property type="term" value="F:hydrolase activity"/>
    <property type="evidence" value="ECO:0007669"/>
    <property type="project" value="UniProtKB-KW"/>
</dbReference>
<keyword evidence="12" id="KW-0943">RNA-mediated gene silencing</keyword>
<dbReference type="GO" id="GO:0008270">
    <property type="term" value="F:zinc ion binding"/>
    <property type="evidence" value="ECO:0007669"/>
    <property type="project" value="UniProtKB-KW"/>
</dbReference>
<keyword evidence="8" id="KW-0067">ATP-binding</keyword>
<comment type="similarity">
    <text evidence="2">Belongs to the SNF2/RAD54 helicase family. RAD16 subfamily.</text>
</comment>
<evidence type="ECO:0000256" key="10">
    <source>
        <dbReference type="ARBA" id="ARBA00023015"/>
    </source>
</evidence>
<dbReference type="PANTHER" id="PTHR45626:SF24">
    <property type="entry name" value="HELICASE-LIKE TRANSCRIPTION FACTOR CHR28-RELATED"/>
    <property type="match status" value="1"/>
</dbReference>
<dbReference type="InterPro" id="IPR014001">
    <property type="entry name" value="Helicase_ATP-bd"/>
</dbReference>
<evidence type="ECO:0000256" key="1">
    <source>
        <dbReference type="ARBA" id="ARBA00004123"/>
    </source>
</evidence>
<name>A0ABC8R8Y3_9AQUA</name>
<evidence type="ECO:0000259" key="16">
    <source>
        <dbReference type="PROSITE" id="PS51192"/>
    </source>
</evidence>
<keyword evidence="18" id="KW-1185">Reference proteome</keyword>
<keyword evidence="5" id="KW-0863">Zinc-finger</keyword>
<keyword evidence="6" id="KW-0378">Hydrolase</keyword>
<feature type="region of interest" description="Disordered" evidence="15">
    <location>
        <begin position="388"/>
        <end position="412"/>
    </location>
</feature>
<keyword evidence="11" id="KW-0238">DNA-binding</keyword>
<dbReference type="SUPFAM" id="SSF52540">
    <property type="entry name" value="P-loop containing nucleoside triphosphate hydrolases"/>
    <property type="match status" value="1"/>
</dbReference>
<dbReference type="PROSITE" id="PS51192">
    <property type="entry name" value="HELICASE_ATP_BIND_1"/>
    <property type="match status" value="1"/>
</dbReference>
<dbReference type="InterPro" id="IPR027417">
    <property type="entry name" value="P-loop_NTPase"/>
</dbReference>
<dbReference type="AlphaFoldDB" id="A0ABC8R8Y3"/>
<dbReference type="InterPro" id="IPR000330">
    <property type="entry name" value="SNF2_N"/>
</dbReference>
<protein>
    <recommendedName>
        <fullName evidence="16">Helicase ATP-binding domain-containing protein</fullName>
    </recommendedName>
</protein>
<feature type="region of interest" description="Disordered" evidence="15">
    <location>
        <begin position="115"/>
        <end position="148"/>
    </location>
</feature>
<evidence type="ECO:0000256" key="2">
    <source>
        <dbReference type="ARBA" id="ARBA00008438"/>
    </source>
</evidence>
<evidence type="ECO:0000256" key="4">
    <source>
        <dbReference type="ARBA" id="ARBA00022741"/>
    </source>
</evidence>
<evidence type="ECO:0000256" key="11">
    <source>
        <dbReference type="ARBA" id="ARBA00023125"/>
    </source>
</evidence>
<keyword evidence="7" id="KW-0862">Zinc</keyword>
<feature type="compositionally biased region" description="Basic residues" evidence="15">
    <location>
        <begin position="526"/>
        <end position="542"/>
    </location>
</feature>
<feature type="domain" description="Helicase ATP-binding" evidence="16">
    <location>
        <begin position="341"/>
        <end position="618"/>
    </location>
</feature>
<dbReference type="InterPro" id="IPR050628">
    <property type="entry name" value="SNF2_RAD54_helicase_TF"/>
</dbReference>
<keyword evidence="4" id="KW-0547">Nucleotide-binding</keyword>
<comment type="caution">
    <text evidence="17">The sequence shown here is derived from an EMBL/GenBank/DDBJ whole genome shotgun (WGS) entry which is preliminary data.</text>
</comment>
<proteinExistence type="inferred from homology"/>
<keyword evidence="13" id="KW-0804">Transcription</keyword>
<dbReference type="FunFam" id="3.40.50.10810:FF:000068">
    <property type="entry name" value="SNF2 domain-containing protein / helicase domain-containing protein / zinc finger protein-like protein"/>
    <property type="match status" value="1"/>
</dbReference>
<evidence type="ECO:0000256" key="12">
    <source>
        <dbReference type="ARBA" id="ARBA00023158"/>
    </source>
</evidence>
<sequence length="718" mass="79958">MPDNGDGLRHLVKSTLRGCSFLIGLVSEVLRHCNLPVGLQFGSSSKLASERENQHSSVMAAMNPIDISSSDSDLTWDLDDYRESDKSPPNEYAVSANPRILPSWASSLSTDAMDYGGLSQTVPSPQRSQAPNGSSSNFKHHGQAKVQMHPSFSDSVRASNLQMPQAYNSKFSSGNDYQKHSSQQALKRALPASLQSSGSNARSSKLVEDVESSQFRETRKKSTHFLWPNVINCKDYMKDNFSRGSDADVVMYENSGSRVLPPSLMQGRSVPTTPYASLGDPLYRLGVGEERAAGTDERLIYQAALQDLNQPKVEATLPDGLLSVSLLRHQKIALAWMLQKETRSLHCLGGILADDQGLGKTVSIIALIQMQRSLQLKSKSEDLYNHKTEPLNLEDDEDGSNAFPDKAMQTEESDDFKMIPEASTSIRQFRRRRPAAGTLVVSPASVLRQWARELDEKATDEAKLSVLVYHGCNRTKDPIELAEYDVVLTTYAIVTNEVPKQPLVDEDDDVQKDGDRYGLTSEFSNNKKRKKVPGASKKGKKSRKGIYSSAFDGECGTLARVGWFRVVLDEAQTIKNHRTQVARACCGLRAKRRWCLSGTPIQNAIDELFSYFRFLRYDPYASYKSFCNTIKVPISRNSVHGYKKLQAVLRAIMLRRTKGMLIDGEPIISLPPKTIHLIKVDFSAEERIFYNKLEADSRSKFKVPSLAYSRNAIADGFT</sequence>
<evidence type="ECO:0000256" key="8">
    <source>
        <dbReference type="ARBA" id="ARBA00022840"/>
    </source>
</evidence>
<reference evidence="17 18" key="1">
    <citation type="submission" date="2024-02" db="EMBL/GenBank/DDBJ databases">
        <authorList>
            <person name="Vignale AGUSTIN F."/>
            <person name="Sosa J E."/>
            <person name="Modenutti C."/>
        </authorList>
    </citation>
    <scope>NUCLEOTIDE SEQUENCE [LARGE SCALE GENOMIC DNA]</scope>
</reference>
<dbReference type="GO" id="GO:0003677">
    <property type="term" value="F:DNA binding"/>
    <property type="evidence" value="ECO:0007669"/>
    <property type="project" value="UniProtKB-KW"/>
</dbReference>
<dbReference type="GO" id="GO:0005524">
    <property type="term" value="F:ATP binding"/>
    <property type="evidence" value="ECO:0007669"/>
    <property type="project" value="UniProtKB-KW"/>
</dbReference>
<feature type="compositionally biased region" description="Polar residues" evidence="15">
    <location>
        <begin position="193"/>
        <end position="203"/>
    </location>
</feature>